<keyword evidence="9" id="KW-1185">Reference proteome</keyword>
<keyword evidence="3" id="KW-0813">Transport</keyword>
<dbReference type="PANTHER" id="PTHR42953:SF3">
    <property type="entry name" value="HIGH-AFFINITY ZINC UPTAKE SYSTEM PROTEIN ZNUA"/>
    <property type="match status" value="1"/>
</dbReference>
<evidence type="ECO:0000256" key="3">
    <source>
        <dbReference type="ARBA" id="ARBA00022448"/>
    </source>
</evidence>
<dbReference type="RefSeq" id="WP_316771713.1">
    <property type="nucleotide sequence ID" value="NZ_JASMWN010000001.1"/>
</dbReference>
<dbReference type="InterPro" id="IPR006127">
    <property type="entry name" value="ZnuA-like"/>
</dbReference>
<evidence type="ECO:0000256" key="1">
    <source>
        <dbReference type="ARBA" id="ARBA00011028"/>
    </source>
</evidence>
<feature type="signal peptide" evidence="7">
    <location>
        <begin position="1"/>
        <end position="20"/>
    </location>
</feature>
<reference evidence="9" key="1">
    <citation type="submission" date="2023-05" db="EMBL/GenBank/DDBJ databases">
        <title>Sedimentitalea sp. nov. JM2-8.</title>
        <authorList>
            <person name="Huang J."/>
        </authorList>
    </citation>
    <scope>NUCLEOTIDE SEQUENCE [LARGE SCALE GENOMIC DNA]</scope>
    <source>
        <strain evidence="9">KHS03</strain>
    </source>
</reference>
<dbReference type="SUPFAM" id="SSF53807">
    <property type="entry name" value="Helical backbone' metal receptor"/>
    <property type="match status" value="1"/>
</dbReference>
<keyword evidence="4 7" id="KW-0732">Signal</keyword>
<keyword evidence="5" id="KW-0406">Ion transport</keyword>
<dbReference type="Proteomes" id="UP001255416">
    <property type="component" value="Unassembled WGS sequence"/>
</dbReference>
<keyword evidence="5" id="KW-0864">Zinc transport</keyword>
<evidence type="ECO:0000256" key="6">
    <source>
        <dbReference type="SAM" id="MobiDB-lite"/>
    </source>
</evidence>
<evidence type="ECO:0000256" key="5">
    <source>
        <dbReference type="ARBA" id="ARBA00022906"/>
    </source>
</evidence>
<protein>
    <recommendedName>
        <fullName evidence="2">High-affinity zinc uptake system protein ZnuA</fullName>
    </recommendedName>
</protein>
<evidence type="ECO:0000256" key="2">
    <source>
        <dbReference type="ARBA" id="ARBA00015915"/>
    </source>
</evidence>
<evidence type="ECO:0000313" key="9">
    <source>
        <dbReference type="Proteomes" id="UP001255416"/>
    </source>
</evidence>
<name>A0ABU3V8X8_9RHOB</name>
<evidence type="ECO:0000256" key="4">
    <source>
        <dbReference type="ARBA" id="ARBA00022729"/>
    </source>
</evidence>
<keyword evidence="5" id="KW-0862">Zinc</keyword>
<comment type="caution">
    <text evidence="8">The sequence shown here is derived from an EMBL/GenBank/DDBJ whole genome shotgun (WGS) entry which is preliminary data.</text>
</comment>
<dbReference type="InterPro" id="IPR050492">
    <property type="entry name" value="Bact_metal-bind_prot9"/>
</dbReference>
<dbReference type="Pfam" id="PF01297">
    <property type="entry name" value="ZnuA"/>
    <property type="match status" value="1"/>
</dbReference>
<comment type="similarity">
    <text evidence="1">Belongs to the bacterial solute-binding protein 9 family.</text>
</comment>
<dbReference type="EMBL" id="JASMWN010000001">
    <property type="protein sequence ID" value="MDU9002234.1"/>
    <property type="molecule type" value="Genomic_DNA"/>
</dbReference>
<organism evidence="8 9">
    <name type="scientific">Sedimentitalea todarodis</name>
    <dbReference type="NCBI Taxonomy" id="1631240"/>
    <lineage>
        <taxon>Bacteria</taxon>
        <taxon>Pseudomonadati</taxon>
        <taxon>Pseudomonadota</taxon>
        <taxon>Alphaproteobacteria</taxon>
        <taxon>Rhodobacterales</taxon>
        <taxon>Paracoccaceae</taxon>
        <taxon>Sedimentitalea</taxon>
    </lineage>
</organism>
<dbReference type="PANTHER" id="PTHR42953">
    <property type="entry name" value="HIGH-AFFINITY ZINC UPTAKE SYSTEM PROTEIN ZNUA-RELATED"/>
    <property type="match status" value="1"/>
</dbReference>
<evidence type="ECO:0000313" key="8">
    <source>
        <dbReference type="EMBL" id="MDU9002234.1"/>
    </source>
</evidence>
<accession>A0ABU3V8X8</accession>
<gene>
    <name evidence="8" type="ORF">QO231_00055</name>
</gene>
<proteinExistence type="inferred from homology"/>
<evidence type="ECO:0000256" key="7">
    <source>
        <dbReference type="SAM" id="SignalP"/>
    </source>
</evidence>
<feature type="chain" id="PRO_5045529180" description="High-affinity zinc uptake system protein ZnuA" evidence="7">
    <location>
        <begin position="21"/>
        <end position="331"/>
    </location>
</feature>
<sequence>MTPFRSSVFVFLLCSGAVSAEVPQVVADIAPVHALAAQVMEGVGVPDLLIEQGASPHNYALRPSQARALQEADLVFWVGDALTPWLEKPLATLGAQAHVVGLLEAPGTVQHEFRDAGHEDHADGHEGHEDHDEGHEDHADGHEEHAEDHAEHHEHDHAHGDLDPHAWLDPENGKRWLGMMAEHLAEIDPQNAEHYRANAAAAQADLDVLNAELAVTLEPVKSRPFVTFHDAFQYFDSRFELNFAGALSLGDAADPSPARVAELRELLLAGNIQCAYREPQFNDRLLAATSEGTGLQIGVLDPLGTELVPGPDLYADLLRGMARSLADCGAE</sequence>
<feature type="region of interest" description="Disordered" evidence="6">
    <location>
        <begin position="118"/>
        <end position="167"/>
    </location>
</feature>
<dbReference type="Gene3D" id="3.40.50.1980">
    <property type="entry name" value="Nitrogenase molybdenum iron protein domain"/>
    <property type="match status" value="3"/>
</dbReference>